<accession>A0A0T9TCC5</accession>
<dbReference type="Proteomes" id="UP000041595">
    <property type="component" value="Unassembled WGS sequence"/>
</dbReference>
<evidence type="ECO:0000313" key="1">
    <source>
        <dbReference type="EMBL" id="CNK74277.1"/>
    </source>
</evidence>
<dbReference type="EMBL" id="CQEH01000006">
    <property type="protein sequence ID" value="CNK94114.1"/>
    <property type="molecule type" value="Genomic_DNA"/>
</dbReference>
<dbReference type="EMBL" id="CQEJ01000004">
    <property type="protein sequence ID" value="CNK74277.1"/>
    <property type="molecule type" value="Genomic_DNA"/>
</dbReference>
<reference evidence="1 4" key="1">
    <citation type="submission" date="2015-03" db="EMBL/GenBank/DDBJ databases">
        <authorList>
            <person name="Murphy D."/>
        </authorList>
    </citation>
    <scope>NUCLEOTIDE SEQUENCE [LARGE SCALE GENOMIC DNA]</scope>
    <source>
        <strain evidence="1 4">IP06005</strain>
    </source>
</reference>
<dbReference type="AlphaFoldDB" id="A0A0T9TCC5"/>
<organism evidence="1 4">
    <name type="scientific">Yersinia aldovae</name>
    <dbReference type="NCBI Taxonomy" id="29483"/>
    <lineage>
        <taxon>Bacteria</taxon>
        <taxon>Pseudomonadati</taxon>
        <taxon>Pseudomonadota</taxon>
        <taxon>Gammaproteobacteria</taxon>
        <taxon>Enterobacterales</taxon>
        <taxon>Yersiniaceae</taxon>
        <taxon>Yersinia</taxon>
    </lineage>
</organism>
<dbReference type="Proteomes" id="UP000038647">
    <property type="component" value="Unassembled WGS sequence"/>
</dbReference>
<keyword evidence="3" id="KW-1185">Reference proteome</keyword>
<protein>
    <submittedName>
        <fullName evidence="1">Uncharacterized protein</fullName>
    </submittedName>
</protein>
<evidence type="ECO:0000313" key="2">
    <source>
        <dbReference type="EMBL" id="CNK94114.1"/>
    </source>
</evidence>
<name>A0A0T9TCC5_YERAL</name>
<sequence length="35" mass="4001">MNKFNVKSDLILLINQNYQCQVTPTLEIHKANATP</sequence>
<gene>
    <name evidence="1" type="ORF">ERS137965_00947</name>
    <name evidence="2" type="ORF">ERS137966_01728</name>
</gene>
<evidence type="ECO:0000313" key="4">
    <source>
        <dbReference type="Proteomes" id="UP000041595"/>
    </source>
</evidence>
<reference evidence="2 3" key="2">
    <citation type="submission" date="2015-03" db="EMBL/GenBank/DDBJ databases">
        <authorList>
            <consortium name="Pathogen Informatics"/>
            <person name="Murphy D."/>
        </authorList>
    </citation>
    <scope>NUCLEOTIDE SEQUENCE [LARGE SCALE GENOMIC DNA]</scope>
    <source>
        <strain evidence="2 3">IP08791</strain>
    </source>
</reference>
<evidence type="ECO:0000313" key="3">
    <source>
        <dbReference type="Proteomes" id="UP000038647"/>
    </source>
</evidence>
<proteinExistence type="predicted"/>